<keyword evidence="1" id="KW-0645">Protease</keyword>
<reference evidence="4" key="2">
    <citation type="journal article" date="2022" name="Microbiol. Resour. Announc.">
        <title>Metagenome Sequencing to Explore Phylogenomics of Terrestrial Cyanobacteria.</title>
        <authorList>
            <person name="Ward R.D."/>
            <person name="Stajich J.E."/>
            <person name="Johansen J.R."/>
            <person name="Huntemann M."/>
            <person name="Clum A."/>
            <person name="Foster B."/>
            <person name="Foster B."/>
            <person name="Roux S."/>
            <person name="Palaniappan K."/>
            <person name="Varghese N."/>
            <person name="Mukherjee S."/>
            <person name="Reddy T.B.K."/>
            <person name="Daum C."/>
            <person name="Copeland A."/>
            <person name="Chen I.A."/>
            <person name="Ivanova N.N."/>
            <person name="Kyrpides N.C."/>
            <person name="Shapiro N."/>
            <person name="Eloe-Fadrosh E.A."/>
            <person name="Pietrasiak N."/>
        </authorList>
    </citation>
    <scope>NUCLEOTIDE SEQUENCE</scope>
    <source>
        <strain evidence="4">CPER-KK1</strain>
    </source>
</reference>
<keyword evidence="2" id="KW-0378">Hydrolase</keyword>
<feature type="domain" description="PDZ" evidence="3">
    <location>
        <begin position="253"/>
        <end position="335"/>
    </location>
</feature>
<dbReference type="SUPFAM" id="SSF50156">
    <property type="entry name" value="PDZ domain-like"/>
    <property type="match status" value="1"/>
</dbReference>
<comment type="caution">
    <text evidence="4">The sequence shown here is derived from an EMBL/GenBank/DDBJ whole genome shotgun (WGS) entry which is preliminary data.</text>
</comment>
<organism evidence="4 5">
    <name type="scientific">Symplocastrum torsivum CPER-KK1</name>
    <dbReference type="NCBI Taxonomy" id="450513"/>
    <lineage>
        <taxon>Bacteria</taxon>
        <taxon>Bacillati</taxon>
        <taxon>Cyanobacteriota</taxon>
        <taxon>Cyanophyceae</taxon>
        <taxon>Oscillatoriophycideae</taxon>
        <taxon>Oscillatoriales</taxon>
        <taxon>Microcoleaceae</taxon>
        <taxon>Symplocastrum</taxon>
    </lineage>
</organism>
<dbReference type="GO" id="GO:0006508">
    <property type="term" value="P:proteolysis"/>
    <property type="evidence" value="ECO:0007669"/>
    <property type="project" value="UniProtKB-KW"/>
</dbReference>
<dbReference type="Proteomes" id="UP000753908">
    <property type="component" value="Unassembled WGS sequence"/>
</dbReference>
<dbReference type="AlphaFoldDB" id="A0A951PLZ6"/>
<dbReference type="EMBL" id="JAHHIF010000013">
    <property type="protein sequence ID" value="MBW4545198.1"/>
    <property type="molecule type" value="Genomic_DNA"/>
</dbReference>
<proteinExistence type="predicted"/>
<sequence>MGRALRLVANANDSFANENRQIIEPVPTADEQLLDAYSRAVTNAVEKVSPSVVNIDVVGQVRGRRSNYQRMPEEMRGNGSGFIFTPDGYILTNSHVVHDATKIEVTLSDGRRYQAELVGDDPDTDLAVIRINAPNLVAAKLGDSQSLKAGQVAIAIGNPYGFQCTVTAGVISAVGRSFRSNSGRLIDNIIQTDAALNPGNSGGPLVSSRGEVIGVNTAIILRAQGICLAIPVNTAKFVVGPLMKDGKIRRSYIGVGGQTVPLPRRVINFHNLPVESGILVISIEENSPAQKAGLLERDVIIGFDEQPIANIDDLHKVLTHERVGVRSRLAILRRSEQLVLDIVSEESKATAIE</sequence>
<dbReference type="InterPro" id="IPR009003">
    <property type="entry name" value="Peptidase_S1_PA"/>
</dbReference>
<dbReference type="InterPro" id="IPR001478">
    <property type="entry name" value="PDZ"/>
</dbReference>
<evidence type="ECO:0000256" key="2">
    <source>
        <dbReference type="ARBA" id="ARBA00022801"/>
    </source>
</evidence>
<dbReference type="PANTHER" id="PTHR43343:SF3">
    <property type="entry name" value="PROTEASE DO-LIKE 8, CHLOROPLASTIC"/>
    <property type="match status" value="1"/>
</dbReference>
<gene>
    <name evidence="4" type="ORF">KME25_12235</name>
</gene>
<dbReference type="PANTHER" id="PTHR43343">
    <property type="entry name" value="PEPTIDASE S12"/>
    <property type="match status" value="1"/>
</dbReference>
<dbReference type="Pfam" id="PF13180">
    <property type="entry name" value="PDZ_2"/>
    <property type="match status" value="1"/>
</dbReference>
<evidence type="ECO:0000313" key="4">
    <source>
        <dbReference type="EMBL" id="MBW4545198.1"/>
    </source>
</evidence>
<dbReference type="InterPro" id="IPR001940">
    <property type="entry name" value="Peptidase_S1C"/>
</dbReference>
<reference evidence="4" key="1">
    <citation type="submission" date="2021-05" db="EMBL/GenBank/DDBJ databases">
        <authorList>
            <person name="Pietrasiak N."/>
            <person name="Ward R."/>
            <person name="Stajich J.E."/>
            <person name="Kurbessoian T."/>
        </authorList>
    </citation>
    <scope>NUCLEOTIDE SEQUENCE</scope>
    <source>
        <strain evidence="4">CPER-KK1</strain>
    </source>
</reference>
<name>A0A951PLZ6_9CYAN</name>
<accession>A0A951PLZ6</accession>
<dbReference type="Gene3D" id="2.30.42.10">
    <property type="match status" value="1"/>
</dbReference>
<dbReference type="InterPro" id="IPR036034">
    <property type="entry name" value="PDZ_sf"/>
</dbReference>
<dbReference type="GO" id="GO:0004252">
    <property type="term" value="F:serine-type endopeptidase activity"/>
    <property type="evidence" value="ECO:0007669"/>
    <property type="project" value="InterPro"/>
</dbReference>
<dbReference type="PRINTS" id="PR00834">
    <property type="entry name" value="PROTEASES2C"/>
</dbReference>
<evidence type="ECO:0000256" key="1">
    <source>
        <dbReference type="ARBA" id="ARBA00022670"/>
    </source>
</evidence>
<dbReference type="SUPFAM" id="SSF50494">
    <property type="entry name" value="Trypsin-like serine proteases"/>
    <property type="match status" value="1"/>
</dbReference>
<protein>
    <submittedName>
        <fullName evidence="4">Trypsin-like peptidase domain-containing protein</fullName>
    </submittedName>
</protein>
<dbReference type="InterPro" id="IPR051201">
    <property type="entry name" value="Chloro_Bact_Ser_Proteases"/>
</dbReference>
<evidence type="ECO:0000313" key="5">
    <source>
        <dbReference type="Proteomes" id="UP000753908"/>
    </source>
</evidence>
<dbReference type="Pfam" id="PF13365">
    <property type="entry name" value="Trypsin_2"/>
    <property type="match status" value="1"/>
</dbReference>
<dbReference type="SMART" id="SM00228">
    <property type="entry name" value="PDZ"/>
    <property type="match status" value="1"/>
</dbReference>
<dbReference type="Gene3D" id="2.40.10.120">
    <property type="match status" value="1"/>
</dbReference>
<evidence type="ECO:0000259" key="3">
    <source>
        <dbReference type="SMART" id="SM00228"/>
    </source>
</evidence>